<keyword evidence="4" id="KW-0678">Repressor</keyword>
<feature type="compositionally biased region" description="Acidic residues" evidence="13">
    <location>
        <begin position="277"/>
        <end position="291"/>
    </location>
</feature>
<keyword evidence="6 12" id="KW-0863">Zinc-finger</keyword>
<feature type="region of interest" description="Disordered" evidence="13">
    <location>
        <begin position="277"/>
        <end position="300"/>
    </location>
</feature>
<comment type="caution">
    <text evidence="16">The sequence shown here is derived from an EMBL/GenBank/DDBJ whole genome shotgun (WGS) entry which is preliminary data.</text>
</comment>
<dbReference type="InterPro" id="IPR000467">
    <property type="entry name" value="G_patch_dom"/>
</dbReference>
<feature type="compositionally biased region" description="Acidic residues" evidence="13">
    <location>
        <begin position="65"/>
        <end position="79"/>
    </location>
</feature>
<feature type="domain" description="G-patch" evidence="15">
    <location>
        <begin position="324"/>
        <end position="370"/>
    </location>
</feature>
<keyword evidence="10" id="KW-0804">Transcription</keyword>
<reference evidence="16" key="2">
    <citation type="submission" date="2023-03" db="EMBL/GenBank/DDBJ databases">
        <authorList>
            <person name="Inwood S.N."/>
            <person name="Skelly J.G."/>
            <person name="Guhlin J."/>
            <person name="Harrop T.W.R."/>
            <person name="Goldson S.G."/>
            <person name="Dearden P.K."/>
        </authorList>
    </citation>
    <scope>NUCLEOTIDE SEQUENCE</scope>
    <source>
        <strain evidence="16">Irish</strain>
        <tissue evidence="16">Whole body</tissue>
    </source>
</reference>
<dbReference type="PROSITE" id="PS50174">
    <property type="entry name" value="G_PATCH"/>
    <property type="match status" value="1"/>
</dbReference>
<evidence type="ECO:0000313" key="16">
    <source>
        <dbReference type="EMBL" id="KAK0172273.1"/>
    </source>
</evidence>
<dbReference type="CDD" id="cd20384">
    <property type="entry name" value="Tudor_ZGPAT"/>
    <property type="match status" value="1"/>
</dbReference>
<dbReference type="AlphaFoldDB" id="A0AA39FMM5"/>
<organism evidence="16 17">
    <name type="scientific">Microctonus aethiopoides</name>
    <dbReference type="NCBI Taxonomy" id="144406"/>
    <lineage>
        <taxon>Eukaryota</taxon>
        <taxon>Metazoa</taxon>
        <taxon>Ecdysozoa</taxon>
        <taxon>Arthropoda</taxon>
        <taxon>Hexapoda</taxon>
        <taxon>Insecta</taxon>
        <taxon>Pterygota</taxon>
        <taxon>Neoptera</taxon>
        <taxon>Endopterygota</taxon>
        <taxon>Hymenoptera</taxon>
        <taxon>Apocrita</taxon>
        <taxon>Ichneumonoidea</taxon>
        <taxon>Braconidae</taxon>
        <taxon>Euphorinae</taxon>
        <taxon>Microctonus</taxon>
    </lineage>
</organism>
<proteinExistence type="predicted"/>
<evidence type="ECO:0000259" key="15">
    <source>
        <dbReference type="PROSITE" id="PS50174"/>
    </source>
</evidence>
<comment type="subcellular location">
    <subcellularLocation>
        <location evidence="2">Nucleus</location>
    </subcellularLocation>
</comment>
<feature type="zinc finger region" description="C3H1-type" evidence="12">
    <location>
        <begin position="179"/>
        <end position="202"/>
    </location>
</feature>
<dbReference type="GO" id="GO:0000978">
    <property type="term" value="F:RNA polymerase II cis-regulatory region sequence-specific DNA binding"/>
    <property type="evidence" value="ECO:0007669"/>
    <property type="project" value="TreeGrafter"/>
</dbReference>
<evidence type="ECO:0000256" key="10">
    <source>
        <dbReference type="ARBA" id="ARBA00023163"/>
    </source>
</evidence>
<evidence type="ECO:0000256" key="2">
    <source>
        <dbReference type="ARBA" id="ARBA00004123"/>
    </source>
</evidence>
<dbReference type="GO" id="GO:0008270">
    <property type="term" value="F:zinc ion binding"/>
    <property type="evidence" value="ECO:0007669"/>
    <property type="project" value="UniProtKB-KW"/>
</dbReference>
<dbReference type="GO" id="GO:0001227">
    <property type="term" value="F:DNA-binding transcription repressor activity, RNA polymerase II-specific"/>
    <property type="evidence" value="ECO:0007669"/>
    <property type="project" value="TreeGrafter"/>
</dbReference>
<dbReference type="InterPro" id="IPR000571">
    <property type="entry name" value="Znf_CCCH"/>
</dbReference>
<dbReference type="Proteomes" id="UP001168990">
    <property type="component" value="Unassembled WGS sequence"/>
</dbReference>
<evidence type="ECO:0000259" key="14">
    <source>
        <dbReference type="PROSITE" id="PS50103"/>
    </source>
</evidence>
<evidence type="ECO:0000256" key="4">
    <source>
        <dbReference type="ARBA" id="ARBA00022491"/>
    </source>
</evidence>
<accession>A0AA39FMM5</accession>
<keyword evidence="7 12" id="KW-0862">Zinc</keyword>
<sequence length="525" mass="59311">MTDIESLQESIAQYENQLSQVQLALSATAEGHDKDNLLSLQSDIQELISLTKESLKSAEGKDTSENEDDGLSDSEEDNEDDAMAAEYAMFKTEIEKDEVKVADQNEKEEASSSNNIEDELKALEGMKCRAPYGSSWSGIGFHNAMVTTALKNDNENITNINDIKVKVLFINPTHKEMLPCAYFLDGECKFSEDKCHYSHGEIVPFSTLQEYREPDYSSIKMGSRVLAKEKNKIWHRSVVLRVPDKDGDFYRVKFEASGNIIEVALHDLLPLHDDELEMSDSSDASDNDVNDSETNRATTSEQIIHKSLLTMNNAEPLGKWEQYTRGIGSKLMAKMGYILGTGLGKNAEGRVAPVEATVLPAGKSLDHCMELRQNAGGDEDLFTVERRMQKQRIKLEQQREKQYNNAVKRQSNVFNFINDTLGDKHDDIDKCTPSSSDIKKSLKTETTRNLNVASFRIDQNITKLERESTKLMNSLAKHAKGSIPYNNIVMQYNEKQNELIQLRTKQRNISTEQNHRKDKAKLSVF</sequence>
<keyword evidence="8" id="KW-0805">Transcription regulation</keyword>
<feature type="region of interest" description="Disordered" evidence="13">
    <location>
        <begin position="54"/>
        <end position="79"/>
    </location>
</feature>
<name>A0AA39FMM5_9HYME</name>
<evidence type="ECO:0000256" key="5">
    <source>
        <dbReference type="ARBA" id="ARBA00022723"/>
    </source>
</evidence>
<dbReference type="PANTHER" id="PTHR46297:SF1">
    <property type="entry name" value="ZINC FINGER CCCH-TYPE WITH G PATCH DOMAIN-CONTAINING PROTEIN"/>
    <property type="match status" value="1"/>
</dbReference>
<dbReference type="Pfam" id="PF01585">
    <property type="entry name" value="G-patch"/>
    <property type="match status" value="1"/>
</dbReference>
<dbReference type="SMART" id="SM00443">
    <property type="entry name" value="G_patch"/>
    <property type="match status" value="1"/>
</dbReference>
<evidence type="ECO:0000256" key="7">
    <source>
        <dbReference type="ARBA" id="ARBA00022833"/>
    </source>
</evidence>
<evidence type="ECO:0000256" key="3">
    <source>
        <dbReference type="ARBA" id="ARBA00022414"/>
    </source>
</evidence>
<dbReference type="PANTHER" id="PTHR46297">
    <property type="entry name" value="ZINC FINGER CCCH-TYPE WITH G PATCH DOMAIN-CONTAINING PROTEIN"/>
    <property type="match status" value="1"/>
</dbReference>
<keyword evidence="17" id="KW-1185">Reference proteome</keyword>
<evidence type="ECO:0000256" key="1">
    <source>
        <dbReference type="ARBA" id="ARBA00004062"/>
    </source>
</evidence>
<protein>
    <recommendedName>
        <fullName evidence="3">Zinc finger CCCH-type with G patch domain-containing protein</fullName>
    </recommendedName>
</protein>
<dbReference type="Gene3D" id="2.30.30.1190">
    <property type="match status" value="1"/>
</dbReference>
<dbReference type="SUPFAM" id="SSF63748">
    <property type="entry name" value="Tudor/PWWP/MBT"/>
    <property type="match status" value="1"/>
</dbReference>
<dbReference type="EMBL" id="JAQQBS010000002">
    <property type="protein sequence ID" value="KAK0172273.1"/>
    <property type="molecule type" value="Genomic_DNA"/>
</dbReference>
<keyword evidence="11" id="KW-0539">Nucleus</keyword>
<dbReference type="Gene3D" id="2.30.30.140">
    <property type="match status" value="1"/>
</dbReference>
<keyword evidence="9" id="KW-0238">DNA-binding</keyword>
<feature type="compositionally biased region" description="Basic and acidic residues" evidence="13">
    <location>
        <begin position="54"/>
        <end position="64"/>
    </location>
</feature>
<feature type="domain" description="C3H1-type" evidence="14">
    <location>
        <begin position="179"/>
        <end position="202"/>
    </location>
</feature>
<evidence type="ECO:0000313" key="17">
    <source>
        <dbReference type="Proteomes" id="UP001168990"/>
    </source>
</evidence>
<keyword evidence="5 12" id="KW-0479">Metal-binding</keyword>
<gene>
    <name evidence="16" type="ORF">PV328_005612</name>
</gene>
<dbReference type="GO" id="GO:0005634">
    <property type="term" value="C:nucleus"/>
    <property type="evidence" value="ECO:0007669"/>
    <property type="project" value="UniProtKB-SubCell"/>
</dbReference>
<evidence type="ECO:0000256" key="9">
    <source>
        <dbReference type="ARBA" id="ARBA00023125"/>
    </source>
</evidence>
<dbReference type="PROSITE" id="PS50103">
    <property type="entry name" value="ZF_C3H1"/>
    <property type="match status" value="1"/>
</dbReference>
<comment type="function">
    <text evidence="1">Transcription repressor.</text>
</comment>
<evidence type="ECO:0000256" key="12">
    <source>
        <dbReference type="PROSITE-ProRule" id="PRU00723"/>
    </source>
</evidence>
<evidence type="ECO:0000256" key="11">
    <source>
        <dbReference type="ARBA" id="ARBA00023242"/>
    </source>
</evidence>
<evidence type="ECO:0000256" key="13">
    <source>
        <dbReference type="SAM" id="MobiDB-lite"/>
    </source>
</evidence>
<evidence type="ECO:0000256" key="8">
    <source>
        <dbReference type="ARBA" id="ARBA00023015"/>
    </source>
</evidence>
<reference evidence="16" key="1">
    <citation type="journal article" date="2023" name="bioRxiv">
        <title>Scaffold-level genome assemblies of two parasitoid biocontrol wasps reveal the parthenogenesis mechanism and an associated novel virus.</title>
        <authorList>
            <person name="Inwood S."/>
            <person name="Skelly J."/>
            <person name="Guhlin J."/>
            <person name="Harrop T."/>
            <person name="Goldson S."/>
            <person name="Dearden P."/>
        </authorList>
    </citation>
    <scope>NUCLEOTIDE SEQUENCE</scope>
    <source>
        <strain evidence="16">Irish</strain>
        <tissue evidence="16">Whole body</tissue>
    </source>
</reference>
<evidence type="ECO:0000256" key="6">
    <source>
        <dbReference type="ARBA" id="ARBA00022771"/>
    </source>
</evidence>